<dbReference type="Proteomes" id="UP000789706">
    <property type="component" value="Unassembled WGS sequence"/>
</dbReference>
<protein>
    <submittedName>
        <fullName evidence="1">2158_t:CDS:1</fullName>
    </submittedName>
</protein>
<proteinExistence type="predicted"/>
<gene>
    <name evidence="1" type="ORF">DEBURN_LOCUS1972</name>
</gene>
<evidence type="ECO:0000313" key="1">
    <source>
        <dbReference type="EMBL" id="CAG8448607.1"/>
    </source>
</evidence>
<keyword evidence="2" id="KW-1185">Reference proteome</keyword>
<evidence type="ECO:0000313" key="2">
    <source>
        <dbReference type="Proteomes" id="UP000789706"/>
    </source>
</evidence>
<comment type="caution">
    <text evidence="1">The sequence shown here is derived from an EMBL/GenBank/DDBJ whole genome shotgun (WGS) entry which is preliminary data.</text>
</comment>
<organism evidence="1 2">
    <name type="scientific">Diversispora eburnea</name>
    <dbReference type="NCBI Taxonomy" id="1213867"/>
    <lineage>
        <taxon>Eukaryota</taxon>
        <taxon>Fungi</taxon>
        <taxon>Fungi incertae sedis</taxon>
        <taxon>Mucoromycota</taxon>
        <taxon>Glomeromycotina</taxon>
        <taxon>Glomeromycetes</taxon>
        <taxon>Diversisporales</taxon>
        <taxon>Diversisporaceae</taxon>
        <taxon>Diversispora</taxon>
    </lineage>
</organism>
<reference evidence="1" key="1">
    <citation type="submission" date="2021-06" db="EMBL/GenBank/DDBJ databases">
        <authorList>
            <person name="Kallberg Y."/>
            <person name="Tangrot J."/>
            <person name="Rosling A."/>
        </authorList>
    </citation>
    <scope>NUCLEOTIDE SEQUENCE</scope>
    <source>
        <strain evidence="1">AZ414A</strain>
    </source>
</reference>
<dbReference type="EMBL" id="CAJVPK010000100">
    <property type="protein sequence ID" value="CAG8448607.1"/>
    <property type="molecule type" value="Genomic_DNA"/>
</dbReference>
<sequence>MKFVAIMQTLCEISAAATNYDVNLRDITELQKYTLILRKFTFSVFCFSKNAKTTPVSFSHYYKFPHYPALSSLSQLSVVVDIKILC</sequence>
<accession>A0A9N8YUC9</accession>
<name>A0A9N8YUC9_9GLOM</name>
<dbReference type="AlphaFoldDB" id="A0A9N8YUC9"/>